<evidence type="ECO:0000313" key="1">
    <source>
        <dbReference type="EMBL" id="MZZ11534.1"/>
    </source>
</evidence>
<name>A0A6B1Y2Q0_PSEAI</name>
<dbReference type="EMBL" id="WXZT01000002">
    <property type="protein sequence ID" value="MZZ11534.1"/>
    <property type="molecule type" value="Genomic_DNA"/>
</dbReference>
<comment type="caution">
    <text evidence="1">The sequence shown here is derived from an EMBL/GenBank/DDBJ whole genome shotgun (WGS) entry which is preliminary data.</text>
</comment>
<evidence type="ECO:0000313" key="2">
    <source>
        <dbReference type="Proteomes" id="UP000644192"/>
    </source>
</evidence>
<dbReference type="AlphaFoldDB" id="A0A6B1Y2Q0"/>
<sequence>MSQQNTTTQPPRSAHQLASDLLDGLEAGVETIKGLRAILALVRRDEQCSSYLKDICTIGLGQAEFVGGNLEDDMKQADAELFELERVATQSGNAENVSQHEGGAA</sequence>
<organism evidence="1 2">
    <name type="scientific">Pseudomonas aeruginosa</name>
    <dbReference type="NCBI Taxonomy" id="287"/>
    <lineage>
        <taxon>Bacteria</taxon>
        <taxon>Pseudomonadati</taxon>
        <taxon>Pseudomonadota</taxon>
        <taxon>Gammaproteobacteria</taxon>
        <taxon>Pseudomonadales</taxon>
        <taxon>Pseudomonadaceae</taxon>
        <taxon>Pseudomonas</taxon>
    </lineage>
</organism>
<gene>
    <name evidence="1" type="ORF">GUL26_04705</name>
</gene>
<protein>
    <submittedName>
        <fullName evidence="1">Uncharacterized protein</fullName>
    </submittedName>
</protein>
<dbReference type="Proteomes" id="UP000644192">
    <property type="component" value="Unassembled WGS sequence"/>
</dbReference>
<reference evidence="1" key="1">
    <citation type="submission" date="2020-01" db="EMBL/GenBank/DDBJ databases">
        <title>Bacteria Cultured from War Wounds Associated with the Conflict in Eastern Ukraine.</title>
        <authorList>
            <person name="Snesrud E."/>
            <person name="Galac M.R."/>
            <person name="Mc Gann P."/>
            <person name="Valentine K."/>
            <person name="Viacheslav K."/>
        </authorList>
    </citation>
    <scope>NUCLEOTIDE SEQUENCE</scope>
    <source>
        <strain evidence="1">VNMU148</strain>
    </source>
</reference>
<proteinExistence type="predicted"/>
<accession>A0A6B1Y2Q0</accession>
<dbReference type="RefSeq" id="WP_134635048.1">
    <property type="nucleotide sequence ID" value="NZ_CAADNI010000027.1"/>
</dbReference>